<sequence length="242" mass="26948">MARSININCDMGEIQDSWDSGRDKALLGHVDAVNVCCGEHAGNHLLIEETIKYAIELGLQIGAHPSYPDRENFGRNVIRISIEELKDLLKEQVSYIKNLVEKHGGKLHHVKPHGALYNEAALNLEVAALVADVTKEIDDNLILFGLAQSKGVAKYKELGLKVWQEVFADRTYERDGSLRNRKLEGALILEPRKAFEQVNTVLERSELVSYSGEIIEISGDSFCIHGDAENALEIAQFIKGEL</sequence>
<dbReference type="Gene3D" id="3.20.20.370">
    <property type="entry name" value="Glycoside hydrolase/deacetylase"/>
    <property type="match status" value="1"/>
</dbReference>
<evidence type="ECO:0000313" key="1">
    <source>
        <dbReference type="EMBL" id="AWW00488.1"/>
    </source>
</evidence>
<dbReference type="OrthoDB" id="9773478at2"/>
<name>A0A2Z4GHE0_9BACT</name>
<dbReference type="InterPro" id="IPR005501">
    <property type="entry name" value="LamB/YcsF/PxpA-like"/>
</dbReference>
<dbReference type="CDD" id="cd10801">
    <property type="entry name" value="LamB_YcsF_like_1"/>
    <property type="match status" value="1"/>
</dbReference>
<dbReference type="NCBIfam" id="NF003814">
    <property type="entry name" value="PRK05406.1-3"/>
    <property type="match status" value="1"/>
</dbReference>
<dbReference type="PANTHER" id="PTHR30292">
    <property type="entry name" value="UNCHARACTERIZED PROTEIN YBGL-RELATED"/>
    <property type="match status" value="1"/>
</dbReference>
<dbReference type="SUPFAM" id="SSF88713">
    <property type="entry name" value="Glycoside hydrolase/deacetylase"/>
    <property type="match status" value="1"/>
</dbReference>
<evidence type="ECO:0000313" key="2">
    <source>
        <dbReference type="Proteomes" id="UP000249873"/>
    </source>
</evidence>
<gene>
    <name evidence="1" type="ORF">DJ013_20815</name>
</gene>
<keyword evidence="2" id="KW-1185">Reference proteome</keyword>
<dbReference type="RefSeq" id="WP_111373854.1">
    <property type="nucleotide sequence ID" value="NZ_CP029480.1"/>
</dbReference>
<dbReference type="Pfam" id="PF03746">
    <property type="entry name" value="LamB_YcsF"/>
    <property type="match status" value="1"/>
</dbReference>
<dbReference type="AlphaFoldDB" id="A0A2Z4GHE0"/>
<dbReference type="NCBIfam" id="NF003816">
    <property type="entry name" value="PRK05406.1-5"/>
    <property type="match status" value="1"/>
</dbReference>
<dbReference type="EMBL" id="CP029480">
    <property type="protein sequence ID" value="AWW00488.1"/>
    <property type="molecule type" value="Genomic_DNA"/>
</dbReference>
<reference evidence="1 2" key="1">
    <citation type="submission" date="2018-05" db="EMBL/GenBank/DDBJ databases">
        <title>Complete genome sequence of Arcticibacterium luteifluviistationis SM1504T, a cytophagaceae bacterium isolated from Arctic surface seawater.</title>
        <authorList>
            <person name="Li Y."/>
            <person name="Qin Q.-L."/>
        </authorList>
    </citation>
    <scope>NUCLEOTIDE SEQUENCE [LARGE SCALE GENOMIC DNA]</scope>
    <source>
        <strain evidence="1 2">SM1504</strain>
    </source>
</reference>
<proteinExistence type="predicted"/>
<dbReference type="GO" id="GO:0005975">
    <property type="term" value="P:carbohydrate metabolic process"/>
    <property type="evidence" value="ECO:0007669"/>
    <property type="project" value="InterPro"/>
</dbReference>
<dbReference type="PANTHER" id="PTHR30292:SF0">
    <property type="entry name" value="5-OXOPROLINASE SUBUNIT A"/>
    <property type="match status" value="1"/>
</dbReference>
<dbReference type="InterPro" id="IPR011330">
    <property type="entry name" value="Glyco_hydro/deAcase_b/a-brl"/>
</dbReference>
<dbReference type="Proteomes" id="UP000249873">
    <property type="component" value="Chromosome"/>
</dbReference>
<organism evidence="1 2">
    <name type="scientific">Arcticibacterium luteifluviistationis</name>
    <dbReference type="NCBI Taxonomy" id="1784714"/>
    <lineage>
        <taxon>Bacteria</taxon>
        <taxon>Pseudomonadati</taxon>
        <taxon>Bacteroidota</taxon>
        <taxon>Cytophagia</taxon>
        <taxon>Cytophagales</taxon>
        <taxon>Leadbetterellaceae</taxon>
        <taxon>Arcticibacterium</taxon>
    </lineage>
</organism>
<accession>A0A2Z4GHE0</accession>
<dbReference type="KEGG" id="als:DJ013_20815"/>
<protein>
    <submittedName>
        <fullName evidence="1">LamB/YcsF family protein</fullName>
    </submittedName>
</protein>